<protein>
    <submittedName>
        <fullName evidence="2">Uncharacterized protein</fullName>
    </submittedName>
</protein>
<reference evidence="2" key="2">
    <citation type="submission" date="2018-05" db="EMBL/GenBank/DDBJ databases">
        <title>OmerRS3 (Oryza meridionalis Reference Sequence Version 3).</title>
        <authorList>
            <person name="Zhang J."/>
            <person name="Kudrna D."/>
            <person name="Lee S."/>
            <person name="Talag J."/>
            <person name="Welchert J."/>
            <person name="Wing R.A."/>
        </authorList>
    </citation>
    <scope>NUCLEOTIDE SEQUENCE [LARGE SCALE GENOMIC DNA]</scope>
    <source>
        <strain evidence="2">cv. OR44</strain>
    </source>
</reference>
<reference evidence="2" key="1">
    <citation type="submission" date="2015-04" db="UniProtKB">
        <authorList>
            <consortium name="EnsemblPlants"/>
        </authorList>
    </citation>
    <scope>IDENTIFICATION</scope>
</reference>
<dbReference type="HOGENOM" id="CLU_1941459_0_0_1"/>
<dbReference type="Proteomes" id="UP000008021">
    <property type="component" value="Chromosome 8"/>
</dbReference>
<organism evidence="2">
    <name type="scientific">Oryza meridionalis</name>
    <dbReference type="NCBI Taxonomy" id="40149"/>
    <lineage>
        <taxon>Eukaryota</taxon>
        <taxon>Viridiplantae</taxon>
        <taxon>Streptophyta</taxon>
        <taxon>Embryophyta</taxon>
        <taxon>Tracheophyta</taxon>
        <taxon>Spermatophyta</taxon>
        <taxon>Magnoliopsida</taxon>
        <taxon>Liliopsida</taxon>
        <taxon>Poales</taxon>
        <taxon>Poaceae</taxon>
        <taxon>BOP clade</taxon>
        <taxon>Oryzoideae</taxon>
        <taxon>Oryzeae</taxon>
        <taxon>Oryzinae</taxon>
        <taxon>Oryza</taxon>
    </lineage>
</organism>
<evidence type="ECO:0000256" key="1">
    <source>
        <dbReference type="SAM" id="MobiDB-lite"/>
    </source>
</evidence>
<evidence type="ECO:0000313" key="3">
    <source>
        <dbReference type="Proteomes" id="UP000008021"/>
    </source>
</evidence>
<feature type="compositionally biased region" description="Low complexity" evidence="1">
    <location>
        <begin position="45"/>
        <end position="82"/>
    </location>
</feature>
<dbReference type="AlphaFoldDB" id="A0A0E0EGS4"/>
<accession>A0A0E0EGS4</accession>
<name>A0A0E0EGS4_9ORYZ</name>
<proteinExistence type="predicted"/>
<feature type="compositionally biased region" description="Basic and acidic residues" evidence="1">
    <location>
        <begin position="91"/>
        <end position="104"/>
    </location>
</feature>
<keyword evidence="3" id="KW-1185">Reference proteome</keyword>
<dbReference type="EnsemblPlants" id="OMERI08G00550.1">
    <property type="protein sequence ID" value="OMERI08G00550.1"/>
    <property type="gene ID" value="OMERI08G00550"/>
</dbReference>
<feature type="region of interest" description="Disordered" evidence="1">
    <location>
        <begin position="1"/>
        <end position="104"/>
    </location>
</feature>
<sequence>MVRAVDRAWGGGEEARERGPSAAAAFYLHERTPAGLRITPPTPPQSVAAAPSPTPPHSTAAASLTPPESSTAHTQSAAAAAPSDHRRRTSRTRENVSHERKRELHGGWIGFLRSPILSTQLATAIATVGN</sequence>
<evidence type="ECO:0000313" key="2">
    <source>
        <dbReference type="EnsemblPlants" id="OMERI08G00550.1"/>
    </source>
</evidence>
<dbReference type="Gramene" id="OMERI08G00550.1">
    <property type="protein sequence ID" value="OMERI08G00550.1"/>
    <property type="gene ID" value="OMERI08G00550"/>
</dbReference>